<dbReference type="InterPro" id="IPR002109">
    <property type="entry name" value="Glutaredoxin"/>
</dbReference>
<gene>
    <name evidence="2" type="primary">nrdH_1</name>
    <name evidence="2" type="ORF">ERS450000_03494</name>
</gene>
<evidence type="ECO:0000313" key="3">
    <source>
        <dbReference type="Proteomes" id="UP000057820"/>
    </source>
</evidence>
<dbReference type="AlphaFoldDB" id="A0A0H5PB62"/>
<dbReference type="Proteomes" id="UP000057820">
    <property type="component" value="Plasmid 2"/>
</dbReference>
<reference evidence="3" key="1">
    <citation type="submission" date="2015-03" db="EMBL/GenBank/DDBJ databases">
        <authorList>
            <consortium name="Pathogen Informatics"/>
        </authorList>
    </citation>
    <scope>NUCLEOTIDE SEQUENCE [LARGE SCALE GENOMIC DNA]</scope>
    <source>
        <strain evidence="3">NCTC11134</strain>
        <plasmid evidence="3">2</plasmid>
    </source>
</reference>
<dbReference type="PROSITE" id="PS51354">
    <property type="entry name" value="GLUTAREDOXIN_2"/>
    <property type="match status" value="1"/>
</dbReference>
<dbReference type="EMBL" id="LN868939">
    <property type="protein sequence ID" value="CRY79841.1"/>
    <property type="molecule type" value="Genomic_DNA"/>
</dbReference>
<name>A0A0H5PB62_NOCFR</name>
<feature type="domain" description="Glutaredoxin" evidence="1">
    <location>
        <begin position="8"/>
        <end position="60"/>
    </location>
</feature>
<dbReference type="InterPro" id="IPR036249">
    <property type="entry name" value="Thioredoxin-like_sf"/>
</dbReference>
<dbReference type="SUPFAM" id="SSF52833">
    <property type="entry name" value="Thioredoxin-like"/>
    <property type="match status" value="1"/>
</dbReference>
<sequence>MTDSYYEVVVYTRDGCGPCAATKAYLRKYEINFAEINTTNNPMVADALIEQGYRELPVVEWNVNGDQGAWTGHRSDDLEALKYLIHG</sequence>
<geneLocation type="plasmid" evidence="2">
    <name>2</name>
</geneLocation>
<dbReference type="Pfam" id="PF00462">
    <property type="entry name" value="Glutaredoxin"/>
    <property type="match status" value="1"/>
</dbReference>
<proteinExistence type="predicted"/>
<accession>A0A0H5PB62</accession>
<protein>
    <submittedName>
        <fullName evidence="2">Glutaredoxin-like protein nrdH</fullName>
    </submittedName>
</protein>
<organism evidence="2 3">
    <name type="scientific">Nocardia farcinica</name>
    <dbReference type="NCBI Taxonomy" id="37329"/>
    <lineage>
        <taxon>Bacteria</taxon>
        <taxon>Bacillati</taxon>
        <taxon>Actinomycetota</taxon>
        <taxon>Actinomycetes</taxon>
        <taxon>Mycobacteriales</taxon>
        <taxon>Nocardiaceae</taxon>
        <taxon>Nocardia</taxon>
    </lineage>
</organism>
<dbReference type="RefSeq" id="WP_060593559.1">
    <property type="nucleotide sequence ID" value="NZ_CP031418.1"/>
</dbReference>
<dbReference type="Gene3D" id="3.40.30.10">
    <property type="entry name" value="Glutaredoxin"/>
    <property type="match status" value="1"/>
</dbReference>
<evidence type="ECO:0000259" key="1">
    <source>
        <dbReference type="Pfam" id="PF00462"/>
    </source>
</evidence>
<evidence type="ECO:0000313" key="2">
    <source>
        <dbReference type="EMBL" id="CRY79841.1"/>
    </source>
</evidence>
<keyword evidence="2" id="KW-0614">Plasmid</keyword>
<dbReference type="CDD" id="cd02976">
    <property type="entry name" value="NrdH"/>
    <property type="match status" value="1"/>
</dbReference>
<dbReference type="KEGG" id="nfr:ERS450000_03494"/>